<feature type="domain" description="GH29D-like beta-sandwich" evidence="3">
    <location>
        <begin position="717"/>
        <end position="781"/>
    </location>
</feature>
<dbReference type="EMBL" id="ANPE02000096">
    <property type="protein sequence ID" value="EMY34885.1"/>
    <property type="molecule type" value="Genomic_DNA"/>
</dbReference>
<evidence type="ECO:0000313" key="5">
    <source>
        <dbReference type="Proteomes" id="UP000010729"/>
    </source>
</evidence>
<evidence type="ECO:0000259" key="3">
    <source>
        <dbReference type="Pfam" id="PF13290"/>
    </source>
</evidence>
<name>N1V0Q0_9MICC</name>
<dbReference type="SUPFAM" id="SSF69318">
    <property type="entry name" value="Integrin alpha N-terminal domain"/>
    <property type="match status" value="1"/>
</dbReference>
<dbReference type="Gene3D" id="2.115.10.10">
    <property type="entry name" value="Tachylectin 2"/>
    <property type="match status" value="1"/>
</dbReference>
<feature type="domain" description="GH29D-like beta-sandwich" evidence="3">
    <location>
        <begin position="289"/>
        <end position="374"/>
    </location>
</feature>
<dbReference type="PANTHER" id="PTHR44103:SF1">
    <property type="entry name" value="PROPROTEIN CONVERTASE P"/>
    <property type="match status" value="1"/>
</dbReference>
<evidence type="ECO:0000256" key="2">
    <source>
        <dbReference type="SAM" id="MobiDB-lite"/>
    </source>
</evidence>
<dbReference type="PANTHER" id="PTHR44103">
    <property type="entry name" value="PROPROTEIN CONVERTASE P"/>
    <property type="match status" value="1"/>
</dbReference>
<dbReference type="Gene3D" id="2.20.25.650">
    <property type="entry name" value="Tachylectin-2-like"/>
    <property type="match status" value="1"/>
</dbReference>
<dbReference type="InterPro" id="IPR013517">
    <property type="entry name" value="FG-GAP"/>
</dbReference>
<comment type="caution">
    <text evidence="4">The sequence shown here is derived from an EMBL/GenBank/DDBJ whole genome shotgun (WGS) entry which is preliminary data.</text>
</comment>
<feature type="domain" description="GH29D-like beta-sandwich" evidence="3">
    <location>
        <begin position="798"/>
        <end position="861"/>
    </location>
</feature>
<evidence type="ECO:0000256" key="1">
    <source>
        <dbReference type="ARBA" id="ARBA00022729"/>
    </source>
</evidence>
<accession>N1V0Q0</accession>
<feature type="domain" description="GH29D-like beta-sandwich" evidence="3">
    <location>
        <begin position="400"/>
        <end position="468"/>
    </location>
</feature>
<gene>
    <name evidence="4" type="ORF">D477_007304</name>
</gene>
<dbReference type="Pfam" id="PF13290">
    <property type="entry name" value="CHB_HEX_C_1"/>
    <property type="match status" value="4"/>
</dbReference>
<keyword evidence="5" id="KW-1185">Reference proteome</keyword>
<dbReference type="InterPro" id="IPR028994">
    <property type="entry name" value="Integrin_alpha_N"/>
</dbReference>
<dbReference type="InterPro" id="IPR059177">
    <property type="entry name" value="GH29D-like_dom"/>
</dbReference>
<dbReference type="Proteomes" id="UP000010729">
    <property type="component" value="Unassembled WGS sequence"/>
</dbReference>
<evidence type="ECO:0000313" key="4">
    <source>
        <dbReference type="EMBL" id="EMY34885.1"/>
    </source>
</evidence>
<organism evidence="4 5">
    <name type="scientific">Arthrobacter crystallopoietes BAB-32</name>
    <dbReference type="NCBI Taxonomy" id="1246476"/>
    <lineage>
        <taxon>Bacteria</taxon>
        <taxon>Bacillati</taxon>
        <taxon>Actinomycetota</taxon>
        <taxon>Actinomycetes</taxon>
        <taxon>Micrococcales</taxon>
        <taxon>Micrococcaceae</taxon>
        <taxon>Crystallibacter</taxon>
    </lineage>
</organism>
<feature type="compositionally biased region" description="Acidic residues" evidence="2">
    <location>
        <begin position="876"/>
        <end position="901"/>
    </location>
</feature>
<dbReference type="Pfam" id="PF13517">
    <property type="entry name" value="FG-GAP_3"/>
    <property type="match status" value="2"/>
</dbReference>
<sequence length="1167" mass="122492">MHAHFRRRVAAVAATGAVVVSGLGILPPAVAQSGGGLAPTSLAGMLPAALNTAPDGVGPINPNNGYPYWYGDAGNAEQGLDPVRLELCLDAVNCPVVGEYDNTAPLSIPGNFPEESFWWSGEASMDLPGGGEAILVMAQEAAFGGAGGVAAGQQNGFARLRIRIDDGVPGQTYTVTHPYGVNEVTADERGRVRFTEDIGCLQQPCTWEEPLNGSIGPFLRWDPAFEPAAPEGFIGDPNVEHQVVGSPNGTNFFKVEGVFTEGGSVESAETDLFAVQGKIATLEAGVDKPGGLYNFAQEVKIYTSFPDEAKIVYTIDGTDPQVDETGALVNGVEYVPEAGNKDAGAIVSLDTPGLTTLKYIGVDLATGEATEIYTEEYELDATRPWIEAAPVSTADAPLAGPQRVTLTGTTQDGSTPDIFYTLDGSSPSFTEDGEPIGTTRLYAEPFVIANSLTMRAVSVDANGVAGETRSFPYKIHNLKAIGPEGDHGFPMWLEDNGWEGQEPVRLELCLDDPLCPIVDVLPDPTQPASFPNNFPGEAFWWAAEAEMVIGGEDVQLTLASEAAFAAEEVRDGDQVAFGRIRVRGDEVFEPGATYRITHPYGVLEVAADEAGDINFTEDLGSMNGNGDFTPLLEAKIGPFLRWTEGAPAGYLGDGTTPHAVVGSPYDTNFFRIEQLTDASGAELGSPEVLGETGDFIVQGRTEGAVAPEPAAATASVAGGTFAAPQTVELTADPAGAQIFFTTDGTDPDTDSTLYTGPIEIATEGTTTLKFITFNGVASEVFTETYTLDLTAPTVTADPAGGTLAAGALVTLAASEGAAIYYTLDGSEPTNQSLLYTEPMQVTGASTLRAIAIDAAGNSSEIGAWTFEGSGGPGEENPGEPGEETPGEPGEETPGEPGEETPGETPGTGNGRISDNRDFDGDNNPDVLATDRSGRLWLYPGNGEGRMMKRVQIGTGWNAMSQVFSPGNFDGDGGMDLLARDRGGNLWLYPGDGEGGWLKKVLVGKGGWNSMTEIFGAGDFDGDGSADVLARHKNGNLWLYPGDGEGGWLAKRIVGHGGWNSMTEIFSPGDFDDDGSADVLARHKNGNLWLYPGDGDGGWLAKRIVGHGGWNSMTTIFSSGDFDGDGNVDVLARHKNGNLWLYPGNGDGGWLLKKIIGKGGWNSMNGIF</sequence>
<keyword evidence="1" id="KW-0732">Signal</keyword>
<proteinExistence type="predicted"/>
<reference evidence="4 5" key="1">
    <citation type="journal article" date="2013" name="Genome Announc.">
        <title>Draft Genome Sequence of Arthrobacter crystallopoietes Strain BAB-32, Revealing Genes for Bioremediation.</title>
        <authorList>
            <person name="Joshi M.N."/>
            <person name="Pandit A.S."/>
            <person name="Sharma A."/>
            <person name="Pandya R.V."/>
            <person name="Desai S.M."/>
            <person name="Saxena A.K."/>
            <person name="Bagatharia S.B."/>
        </authorList>
    </citation>
    <scope>NUCLEOTIDE SEQUENCE [LARGE SCALE GENOMIC DNA]</scope>
    <source>
        <strain evidence="4 5">BAB-32</strain>
    </source>
</reference>
<feature type="region of interest" description="Disordered" evidence="2">
    <location>
        <begin position="861"/>
        <end position="928"/>
    </location>
</feature>
<protein>
    <submittedName>
        <fullName evidence="4">FG-GAP repeat-containing protein</fullName>
    </submittedName>
</protein>
<dbReference type="AlphaFoldDB" id="N1V0Q0"/>